<organism evidence="6 7">
    <name type="scientific">Carnegiea gigantea</name>
    <dbReference type="NCBI Taxonomy" id="171969"/>
    <lineage>
        <taxon>Eukaryota</taxon>
        <taxon>Viridiplantae</taxon>
        <taxon>Streptophyta</taxon>
        <taxon>Embryophyta</taxon>
        <taxon>Tracheophyta</taxon>
        <taxon>Spermatophyta</taxon>
        <taxon>Magnoliopsida</taxon>
        <taxon>eudicotyledons</taxon>
        <taxon>Gunneridae</taxon>
        <taxon>Pentapetalae</taxon>
        <taxon>Caryophyllales</taxon>
        <taxon>Cactineae</taxon>
        <taxon>Cactaceae</taxon>
        <taxon>Cactoideae</taxon>
        <taxon>Echinocereeae</taxon>
        <taxon>Carnegiea</taxon>
    </lineage>
</organism>
<evidence type="ECO:0000256" key="1">
    <source>
        <dbReference type="ARBA" id="ARBA00007626"/>
    </source>
</evidence>
<dbReference type="PROSITE" id="PS50198">
    <property type="entry name" value="PPIC_PPIASE_2"/>
    <property type="match status" value="1"/>
</dbReference>
<reference evidence="6" key="1">
    <citation type="submission" date="2022-04" db="EMBL/GenBank/DDBJ databases">
        <title>Carnegiea gigantea Genome sequencing and assembly v2.</title>
        <authorList>
            <person name="Copetti D."/>
            <person name="Sanderson M.J."/>
            <person name="Burquez A."/>
            <person name="Wojciechowski M.F."/>
        </authorList>
    </citation>
    <scope>NUCLEOTIDE SEQUENCE</scope>
    <source>
        <strain evidence="6">SGP5-SGP5p</strain>
        <tissue evidence="6">Aerial part</tissue>
    </source>
</reference>
<dbReference type="InterPro" id="IPR002885">
    <property type="entry name" value="PPR_rpt"/>
</dbReference>
<dbReference type="NCBIfam" id="TIGR00756">
    <property type="entry name" value="PPR"/>
    <property type="match status" value="12"/>
</dbReference>
<keyword evidence="2" id="KW-0677">Repeat</keyword>
<dbReference type="Gene3D" id="1.25.40.10">
    <property type="entry name" value="Tetratricopeptide repeat domain"/>
    <property type="match status" value="6"/>
</dbReference>
<feature type="domain" description="PpiC" evidence="5">
    <location>
        <begin position="132"/>
        <end position="216"/>
    </location>
</feature>
<keyword evidence="7" id="KW-1185">Reference proteome</keyword>
<comment type="caution">
    <text evidence="6">The sequence shown here is derived from an EMBL/GenBank/DDBJ whole genome shotgun (WGS) entry which is preliminary data.</text>
</comment>
<feature type="repeat" description="PPR" evidence="4">
    <location>
        <begin position="1024"/>
        <end position="1058"/>
    </location>
</feature>
<dbReference type="Pfam" id="PF13616">
    <property type="entry name" value="Rotamase_3"/>
    <property type="match status" value="1"/>
</dbReference>
<keyword evidence="3" id="KW-0413">Isomerase</keyword>
<accession>A0A9Q1KNW2</accession>
<dbReference type="PANTHER" id="PTHR47447">
    <property type="entry name" value="OS03G0856100 PROTEIN"/>
    <property type="match status" value="1"/>
</dbReference>
<protein>
    <recommendedName>
        <fullName evidence="5">PpiC domain-containing protein</fullName>
    </recommendedName>
</protein>
<gene>
    <name evidence="6" type="ORF">Cgig2_016153</name>
</gene>
<evidence type="ECO:0000313" key="7">
    <source>
        <dbReference type="Proteomes" id="UP001153076"/>
    </source>
</evidence>
<name>A0A9Q1KNW2_9CARY</name>
<dbReference type="Gene3D" id="3.10.50.40">
    <property type="match status" value="1"/>
</dbReference>
<sequence length="1168" mass="131210">MLSRAFHVHGHSLRSIALSSSASSHGRSSAFRLCLNSLPIPFLSLSSSSSSSSPRQYLQFQSFSSPSSVLSSSFSSTTSVAHPASFLRTYGIPSSSIGFPSLSGSFSSAPTMGPPSFSAKASFTTGSSSGNGREILVQHLLVKENDLKLLIELQKRIAQGEDLSDLAVEYSLCPSKEEGGMLGWVPEFEDAAFSAPLNAVVRCKTKFGWHLLQVLSERDELLLQEIQAKELHETLQDPVFGEQAQLIDVREPHEVYAVISSTHFLDAGVLMEERLDNSSCEVSSEVVCNVLKRCFKVPHLARRFFNWVKLNHGDCLTTESYNIMLYLAGEMKEFEMIERLVEEMETSKCEKDIKTWTILLLHYGKAKLVGKSLLIFEKMRKLGFKPDAEAYGLMIRLLCKSRKAEIALEFYKEMVRNDMVPGVKVYRLLLNCLADCGDIDGVYLVADNMIKVSEIPQHDVYSCVLRSFCISGRIREALELIRDLKNKNLTLSPVYFEILVKGLCKADKMDDALEIVFIMKKRNVVDEVVYGTLISSYLRKNDAPKALDLLHGMKEAGLTPLTSTCTELMQHLFNVNEYDKGSALFNEIEIGIKMDNVACMAMIAGHVRHGNISAAWTLFRKMEEEGTRASQKSYSIFIKELCRASKTGEIINVLRKMHDSKVTVGKEISHCVVSYLARKKEFLKLEEVDEIRRHCKRYYQEVEASGKDHPKEEICTGDSNNAKPNVKSNCVDSNANCLLVEPLPRTSDEDLQTICTILSSSKDWSLMQEALEKHQVHYTTDLVTEILRICSPCGSAVLHFFSWIKKQPGYRHTTDTYNMAIKIAGRGKDFKHMRSLFYEMQRNGCLVTSDTWTIMIMSYGRVGLTDIALRNFSEMQACGCKPTASTYKYLILPLCGRKGGKVEEALKLFKEMMNMGLVPDKELVEDFFDCLCQAGKLAEARKCLEYLCQVGFTTLLSYALLIRALCRRGKVEEALALTGDVKEDRSTLDHYVYGSLVHGLLKKGQIDEALAKLESMKTAGVHPTVHVYTSLISHFGKEKKMDQALHIFKKMWEESCHPTVVTYTALIHGYMNAGNVAEAQKLFLRMRLKGPFPDFKAYTVLIAGLCEVGKSEEALQVLYEMMDVGVVPSNINFRTVFFGLNREGKRHLAQTVMQQKRAIASKRKLLHG</sequence>
<evidence type="ECO:0000256" key="4">
    <source>
        <dbReference type="PROSITE-ProRule" id="PRU00708"/>
    </source>
</evidence>
<feature type="repeat" description="PPR" evidence="4">
    <location>
        <begin position="352"/>
        <end position="386"/>
    </location>
</feature>
<dbReference type="PANTHER" id="PTHR47447:SF28">
    <property type="entry name" value="PENTACOTRIPEPTIDE-REPEAT REGION OF PRORP DOMAIN-CONTAINING PROTEIN"/>
    <property type="match status" value="1"/>
</dbReference>
<keyword evidence="3" id="KW-0697">Rotamase</keyword>
<dbReference type="InterPro" id="IPR011990">
    <property type="entry name" value="TPR-like_helical_dom_sf"/>
</dbReference>
<dbReference type="Pfam" id="PF01535">
    <property type="entry name" value="PPR"/>
    <property type="match status" value="6"/>
</dbReference>
<comment type="similarity">
    <text evidence="1">Belongs to the PPR family. P subfamily.</text>
</comment>
<feature type="repeat" description="PPR" evidence="4">
    <location>
        <begin position="526"/>
        <end position="560"/>
    </location>
</feature>
<feature type="repeat" description="PPR" evidence="4">
    <location>
        <begin position="1059"/>
        <end position="1093"/>
    </location>
</feature>
<dbReference type="GO" id="GO:0003755">
    <property type="term" value="F:peptidyl-prolyl cis-trans isomerase activity"/>
    <property type="evidence" value="ECO:0007669"/>
    <property type="project" value="UniProtKB-KW"/>
</dbReference>
<proteinExistence type="inferred from homology"/>
<feature type="repeat" description="PPR" evidence="4">
    <location>
        <begin position="848"/>
        <end position="882"/>
    </location>
</feature>
<feature type="repeat" description="PPR" evidence="4">
    <location>
        <begin position="883"/>
        <end position="919"/>
    </location>
</feature>
<dbReference type="Pfam" id="PF13041">
    <property type="entry name" value="PPR_2"/>
    <property type="match status" value="5"/>
</dbReference>
<feature type="repeat" description="PPR" evidence="4">
    <location>
        <begin position="954"/>
        <end position="988"/>
    </location>
</feature>
<dbReference type="EMBL" id="JAKOGI010000048">
    <property type="protein sequence ID" value="KAJ8446843.1"/>
    <property type="molecule type" value="Genomic_DNA"/>
</dbReference>
<feature type="repeat" description="PPR" evidence="4">
    <location>
        <begin position="387"/>
        <end position="421"/>
    </location>
</feature>
<feature type="repeat" description="PPR" evidence="4">
    <location>
        <begin position="457"/>
        <end position="491"/>
    </location>
</feature>
<dbReference type="PROSITE" id="PS51375">
    <property type="entry name" value="PPR"/>
    <property type="match status" value="13"/>
</dbReference>
<feature type="repeat" description="PPR" evidence="4">
    <location>
        <begin position="595"/>
        <end position="629"/>
    </location>
</feature>
<dbReference type="SUPFAM" id="SSF81901">
    <property type="entry name" value="HCP-like"/>
    <property type="match status" value="1"/>
</dbReference>
<evidence type="ECO:0000313" key="6">
    <source>
        <dbReference type="EMBL" id="KAJ8446843.1"/>
    </source>
</evidence>
<dbReference type="AlphaFoldDB" id="A0A9Q1KNW2"/>
<evidence type="ECO:0000256" key="2">
    <source>
        <dbReference type="ARBA" id="ARBA00022737"/>
    </source>
</evidence>
<dbReference type="Proteomes" id="UP001153076">
    <property type="component" value="Unassembled WGS sequence"/>
</dbReference>
<dbReference type="OrthoDB" id="185373at2759"/>
<evidence type="ECO:0000259" key="5">
    <source>
        <dbReference type="PROSITE" id="PS50198"/>
    </source>
</evidence>
<evidence type="ECO:0000256" key="3">
    <source>
        <dbReference type="PROSITE-ProRule" id="PRU00278"/>
    </source>
</evidence>
<feature type="repeat" description="PPR" evidence="4">
    <location>
        <begin position="989"/>
        <end position="1023"/>
    </location>
</feature>
<dbReference type="SUPFAM" id="SSF54534">
    <property type="entry name" value="FKBP-like"/>
    <property type="match status" value="1"/>
</dbReference>
<dbReference type="InterPro" id="IPR046357">
    <property type="entry name" value="PPIase_dom_sf"/>
</dbReference>
<dbReference type="InterPro" id="IPR000297">
    <property type="entry name" value="PPIase_PpiC"/>
</dbReference>
<feature type="repeat" description="PPR" evidence="4">
    <location>
        <begin position="813"/>
        <end position="847"/>
    </location>
</feature>
<feature type="repeat" description="PPR" evidence="4">
    <location>
        <begin position="1094"/>
        <end position="1128"/>
    </location>
</feature>